<organism evidence="2 3">
    <name type="scientific">Paenibacillus borealis</name>
    <dbReference type="NCBI Taxonomy" id="160799"/>
    <lineage>
        <taxon>Bacteria</taxon>
        <taxon>Bacillati</taxon>
        <taxon>Bacillota</taxon>
        <taxon>Bacilli</taxon>
        <taxon>Bacillales</taxon>
        <taxon>Paenibacillaceae</taxon>
        <taxon>Paenibacillus</taxon>
    </lineage>
</organism>
<sequence>MCSWCIYNGTAATWYKGVFQAAVEYNGGLLSVTYDDQNKDFVYFLNYDEIPKVIDKELDELLFRTPGYVSWQESQWQMDTGRRKK</sequence>
<accession>A0ABX3HD69</accession>
<gene>
    <name evidence="2" type="ORF">BSK56_11215</name>
</gene>
<comment type="caution">
    <text evidence="2">The sequence shown here is derived from an EMBL/GenBank/DDBJ whole genome shotgun (WGS) entry which is preliminary data.</text>
</comment>
<dbReference type="EMBL" id="MPTB01000012">
    <property type="protein sequence ID" value="OMD48345.1"/>
    <property type="molecule type" value="Genomic_DNA"/>
</dbReference>
<evidence type="ECO:0000256" key="1">
    <source>
        <dbReference type="ARBA" id="ARBA00008525"/>
    </source>
</evidence>
<evidence type="ECO:0000313" key="2">
    <source>
        <dbReference type="EMBL" id="OMD48345.1"/>
    </source>
</evidence>
<protein>
    <submittedName>
        <fullName evidence="2">Uncharacterized protein</fullName>
    </submittedName>
</protein>
<dbReference type="Proteomes" id="UP000187412">
    <property type="component" value="Unassembled WGS sequence"/>
</dbReference>
<dbReference type="Pfam" id="PF03691">
    <property type="entry name" value="UPF0167"/>
    <property type="match status" value="1"/>
</dbReference>
<dbReference type="InterPro" id="IPR005363">
    <property type="entry name" value="UPF0167"/>
</dbReference>
<evidence type="ECO:0000313" key="3">
    <source>
        <dbReference type="Proteomes" id="UP000187412"/>
    </source>
</evidence>
<name>A0ABX3HD69_PAEBO</name>
<comment type="similarity">
    <text evidence="1">Belongs to the UPF0167 family.</text>
</comment>
<keyword evidence="3" id="KW-1185">Reference proteome</keyword>
<proteinExistence type="inferred from homology"/>
<reference evidence="2 3" key="1">
    <citation type="submission" date="2016-10" db="EMBL/GenBank/DDBJ databases">
        <title>Paenibacillus species isolates.</title>
        <authorList>
            <person name="Beno S.M."/>
        </authorList>
    </citation>
    <scope>NUCLEOTIDE SEQUENCE [LARGE SCALE GENOMIC DNA]</scope>
    <source>
        <strain evidence="2 3">FSL H7-0744</strain>
    </source>
</reference>